<keyword evidence="2" id="KW-0472">Membrane</keyword>
<feature type="compositionally biased region" description="Polar residues" evidence="1">
    <location>
        <begin position="241"/>
        <end position="254"/>
    </location>
</feature>
<feature type="transmembrane region" description="Helical" evidence="2">
    <location>
        <begin position="143"/>
        <end position="170"/>
    </location>
</feature>
<evidence type="ECO:0000256" key="1">
    <source>
        <dbReference type="SAM" id="MobiDB-lite"/>
    </source>
</evidence>
<keyword evidence="2" id="KW-1133">Transmembrane helix</keyword>
<evidence type="ECO:0000313" key="4">
    <source>
        <dbReference type="Proteomes" id="UP001438707"/>
    </source>
</evidence>
<name>A0AAW1Q562_9CHLO</name>
<reference evidence="3 4" key="1">
    <citation type="journal article" date="2024" name="Nat. Commun.">
        <title>Phylogenomics reveals the evolutionary origins of lichenization in chlorophyte algae.</title>
        <authorList>
            <person name="Puginier C."/>
            <person name="Libourel C."/>
            <person name="Otte J."/>
            <person name="Skaloud P."/>
            <person name="Haon M."/>
            <person name="Grisel S."/>
            <person name="Petersen M."/>
            <person name="Berrin J.G."/>
            <person name="Delaux P.M."/>
            <person name="Dal Grande F."/>
            <person name="Keller J."/>
        </authorList>
    </citation>
    <scope>NUCLEOTIDE SEQUENCE [LARGE SCALE GENOMIC DNA]</scope>
    <source>
        <strain evidence="3 4">SAG 2145</strain>
    </source>
</reference>
<gene>
    <name evidence="3" type="ORF">WJX74_006404</name>
</gene>
<feature type="region of interest" description="Disordered" evidence="1">
    <location>
        <begin position="1"/>
        <end position="43"/>
    </location>
</feature>
<feature type="transmembrane region" description="Helical" evidence="2">
    <location>
        <begin position="368"/>
        <end position="388"/>
    </location>
</feature>
<feature type="compositionally biased region" description="Low complexity" evidence="1">
    <location>
        <begin position="260"/>
        <end position="280"/>
    </location>
</feature>
<sequence>MEWIKPGAENRRLGELSQLQAGSEEPRSCRHRQAPQSLSTWPRLLPSGRLASRLKAQRDSQAAKPTRVLTSKHQQDGLSRAQVRADFTDSQGGLHSNSNDSRPMPHKASREQQQHHQDNPHQESGRHAAFSDYAVLQPYSVLMLAWSVCLMCTGSWIGLWGGALASVLWFAASGSRYSTRMGQPNSGSTLLGLFVTVASASFCLLLRRSPATPGAGAMLAASLATAASLVYNMVSGGNPTASSVSSPTADLQEQTPPPSSTASANRSATSHSKGSSSHSAQGPRRGPFWSRSGKPENAHDTSLNPADRTDRALLQASSAAVSESVGDDLSPTEASAVELAIAAGLKQQLPKAIEGVFMDPDMNMRFDVTANVNTLFALVGVIFFWRGVWTLWDVGLGDSMGSEIGGVVLGLVIMAIIRWRKLPLAEGLPGV</sequence>
<feature type="region of interest" description="Disordered" evidence="1">
    <location>
        <begin position="241"/>
        <end position="306"/>
    </location>
</feature>
<keyword evidence="2" id="KW-0812">Transmembrane</keyword>
<accession>A0AAW1Q562</accession>
<dbReference type="EMBL" id="JALJOS010000070">
    <property type="protein sequence ID" value="KAK9817443.1"/>
    <property type="molecule type" value="Genomic_DNA"/>
</dbReference>
<feature type="transmembrane region" description="Helical" evidence="2">
    <location>
        <begin position="400"/>
        <end position="419"/>
    </location>
</feature>
<evidence type="ECO:0000313" key="3">
    <source>
        <dbReference type="EMBL" id="KAK9817443.1"/>
    </source>
</evidence>
<protein>
    <submittedName>
        <fullName evidence="3">Uncharacterized protein</fullName>
    </submittedName>
</protein>
<dbReference type="AlphaFoldDB" id="A0AAW1Q562"/>
<feature type="region of interest" description="Disordered" evidence="1">
    <location>
        <begin position="57"/>
        <end position="126"/>
    </location>
</feature>
<feature type="transmembrane region" description="Helical" evidence="2">
    <location>
        <begin position="190"/>
        <end position="208"/>
    </location>
</feature>
<comment type="caution">
    <text evidence="3">The sequence shown here is derived from an EMBL/GenBank/DDBJ whole genome shotgun (WGS) entry which is preliminary data.</text>
</comment>
<feature type="compositionally biased region" description="Polar residues" evidence="1">
    <location>
        <begin position="88"/>
        <end position="101"/>
    </location>
</feature>
<keyword evidence="4" id="KW-1185">Reference proteome</keyword>
<proteinExistence type="predicted"/>
<feature type="compositionally biased region" description="Basic and acidic residues" evidence="1">
    <location>
        <begin position="108"/>
        <end position="126"/>
    </location>
</feature>
<organism evidence="3 4">
    <name type="scientific">Apatococcus lobatus</name>
    <dbReference type="NCBI Taxonomy" id="904363"/>
    <lineage>
        <taxon>Eukaryota</taxon>
        <taxon>Viridiplantae</taxon>
        <taxon>Chlorophyta</taxon>
        <taxon>core chlorophytes</taxon>
        <taxon>Trebouxiophyceae</taxon>
        <taxon>Chlorellales</taxon>
        <taxon>Chlorellaceae</taxon>
        <taxon>Apatococcus</taxon>
    </lineage>
</organism>
<evidence type="ECO:0000256" key="2">
    <source>
        <dbReference type="SAM" id="Phobius"/>
    </source>
</evidence>
<dbReference type="Proteomes" id="UP001438707">
    <property type="component" value="Unassembled WGS sequence"/>
</dbReference>